<reference evidence="9 10" key="1">
    <citation type="submission" date="2023-11" db="EMBL/GenBank/DDBJ databases">
        <title>Draft genome sequence and annotation of the polyextremotolerant black yeast-like fungus Aureobasidium pullulans NRRL 62042.</title>
        <authorList>
            <person name="Dielentheis-Frenken M.R.E."/>
            <person name="Wibberg D."/>
            <person name="Blank L.M."/>
            <person name="Tiso T."/>
        </authorList>
    </citation>
    <scope>NUCLEOTIDE SEQUENCE [LARGE SCALE GENOMIC DNA]</scope>
    <source>
        <strain evidence="9 10">NRRL 62042</strain>
    </source>
</reference>
<keyword evidence="5" id="KW-0804">Transcription</keyword>
<proteinExistence type="predicted"/>
<gene>
    <name evidence="9" type="ORF">QM012_005953</name>
</gene>
<keyword evidence="2" id="KW-0862">Zinc</keyword>
<dbReference type="PANTHER" id="PTHR31313">
    <property type="entry name" value="TY1 ENHANCER ACTIVATOR"/>
    <property type="match status" value="1"/>
</dbReference>
<dbReference type="InterPro" id="IPR051615">
    <property type="entry name" value="Transcr_Regulatory_Elem"/>
</dbReference>
<protein>
    <recommendedName>
        <fullName evidence="8">Xylanolytic transcriptional activator regulatory domain-containing protein</fullName>
    </recommendedName>
</protein>
<dbReference type="InterPro" id="IPR045851">
    <property type="entry name" value="AMP-bd_C_sf"/>
</dbReference>
<evidence type="ECO:0000256" key="5">
    <source>
        <dbReference type="ARBA" id="ARBA00023163"/>
    </source>
</evidence>
<name>A0ABR0TR61_AURPU</name>
<feature type="domain" description="Xylanolytic transcriptional activator regulatory" evidence="8">
    <location>
        <begin position="925"/>
        <end position="1002"/>
    </location>
</feature>
<organism evidence="9 10">
    <name type="scientific">Aureobasidium pullulans</name>
    <name type="common">Black yeast</name>
    <name type="synonym">Pullularia pullulans</name>
    <dbReference type="NCBI Taxonomy" id="5580"/>
    <lineage>
        <taxon>Eukaryota</taxon>
        <taxon>Fungi</taxon>
        <taxon>Dikarya</taxon>
        <taxon>Ascomycota</taxon>
        <taxon>Pezizomycotina</taxon>
        <taxon>Dothideomycetes</taxon>
        <taxon>Dothideomycetidae</taxon>
        <taxon>Dothideales</taxon>
        <taxon>Saccotheciaceae</taxon>
        <taxon>Aureobasidium</taxon>
    </lineage>
</organism>
<feature type="region of interest" description="Disordered" evidence="7">
    <location>
        <begin position="574"/>
        <end position="616"/>
    </location>
</feature>
<feature type="region of interest" description="Disordered" evidence="7">
    <location>
        <begin position="1236"/>
        <end position="1262"/>
    </location>
</feature>
<dbReference type="PANTHER" id="PTHR31313:SF77">
    <property type="entry name" value="ZN(II)2CYS6 TRANSCRIPTION FACTOR (EUROFUNG)"/>
    <property type="match status" value="1"/>
</dbReference>
<evidence type="ECO:0000313" key="9">
    <source>
        <dbReference type="EMBL" id="KAK6006945.1"/>
    </source>
</evidence>
<dbReference type="Proteomes" id="UP001341245">
    <property type="component" value="Unassembled WGS sequence"/>
</dbReference>
<accession>A0ABR0TR61</accession>
<keyword evidence="1" id="KW-0479">Metal-binding</keyword>
<keyword evidence="10" id="KW-1185">Reference proteome</keyword>
<evidence type="ECO:0000259" key="8">
    <source>
        <dbReference type="SMART" id="SM00906"/>
    </source>
</evidence>
<keyword evidence="4" id="KW-0238">DNA-binding</keyword>
<dbReference type="CDD" id="cd12148">
    <property type="entry name" value="fungal_TF_MHR"/>
    <property type="match status" value="1"/>
</dbReference>
<dbReference type="Pfam" id="PF13193">
    <property type="entry name" value="AMP-binding_C"/>
    <property type="match status" value="1"/>
</dbReference>
<evidence type="ECO:0000256" key="2">
    <source>
        <dbReference type="ARBA" id="ARBA00022833"/>
    </source>
</evidence>
<keyword evidence="6" id="KW-0539">Nucleus</keyword>
<evidence type="ECO:0000256" key="1">
    <source>
        <dbReference type="ARBA" id="ARBA00022723"/>
    </source>
</evidence>
<dbReference type="SUPFAM" id="SSF56801">
    <property type="entry name" value="Acetyl-CoA synthetase-like"/>
    <property type="match status" value="1"/>
</dbReference>
<evidence type="ECO:0000256" key="6">
    <source>
        <dbReference type="ARBA" id="ARBA00023242"/>
    </source>
</evidence>
<dbReference type="EMBL" id="JASGXD010000003">
    <property type="protein sequence ID" value="KAK6006945.1"/>
    <property type="molecule type" value="Genomic_DNA"/>
</dbReference>
<dbReference type="InterPro" id="IPR042099">
    <property type="entry name" value="ANL_N_sf"/>
</dbReference>
<dbReference type="InterPro" id="IPR025110">
    <property type="entry name" value="AMP-bd_C"/>
</dbReference>
<keyword evidence="3" id="KW-0805">Transcription regulation</keyword>
<dbReference type="Pfam" id="PF00501">
    <property type="entry name" value="AMP-binding"/>
    <property type="match status" value="1"/>
</dbReference>
<feature type="region of interest" description="Disordered" evidence="7">
    <location>
        <begin position="714"/>
        <end position="742"/>
    </location>
</feature>
<dbReference type="SMART" id="SM00906">
    <property type="entry name" value="Fungal_trans"/>
    <property type="match status" value="1"/>
</dbReference>
<dbReference type="InterPro" id="IPR007219">
    <property type="entry name" value="XnlR_reg_dom"/>
</dbReference>
<evidence type="ECO:0000256" key="3">
    <source>
        <dbReference type="ARBA" id="ARBA00023015"/>
    </source>
</evidence>
<sequence>MSVLEHILQNSPKDPSDVIFVDAENPSRKLTWQESVDSVKKVANGLLKDVNVKPGECVALVSRNDIYYNILTLGVAAIGGVCIGLPPQSTSAELERYIATCGATWIFTETEFKKNVLDAVSRVGIAKSQVLDFDVQAPYADDTSSITFSSLLALATDEVHVLQPISSTQTCCRVLTSGTTGRPKAADISHQAVIARSLSLYDSKETYCALHCAPMYHASGIFMFMSTMMGFQTTHISRTSEPTAIVDSIHDYGISVITASPKLGETMTAVIDSGLRPKDCLKSLQIYVCGGSIITQQNFAALRDILPTEAIIKPAYGSTCAKKSGWYFPEGRHNISNFDSTCRIIDPDSLRDVANNEEGELLVQGVQVFSGYYNNPEDNESSHLTDATGRWFRTGDKIMFDSAREEYCITGRYKEIFKVFDGKEVSPVEVEEVLKTHESVIDAAVAARLGRGGNGYYEPMAYVVCNKMVDHKTTAQELANYVAKSLSAYKSPTGGIVFCDNIPRTGFGKIARRELGQIPQGSLEVQLRTAVHILVRRVQQLSKVIVEADREIPPLDAEDEEFLERVLGTLGLSDAPPYESSAAKNSRAPRRLESNQTTSTPEAHQSTQADKVAPTADDTALVNVTSTDTPVHGQYYQSDFNSVTGMISGVNAQVATQSPGINTIPGSDHISPDWPFPTLDNMLSFDLFDPSDLSLQFLTEAPIDVPQLPTLQAESTQVRQIEQTAHEQEDSTSNSGDEENTELVNQLSARLGSLRLAPDGKLRYFGTASNLHLIDNQSKSGENFALHTPSRVNVQRLLEVADLSQAVDIQLEDHLLRLFFTWHNPSSYIVDEEVFYMARQSWFNTGVQNSYYNDVLKDAMCAIGASFGSHSNMSLITYPRSMPQFFSDRAKILLDSHLDSPCVATAQALVILASYEESCQNIARGWLFGGMAMRIAFDLGLHVDSAGYVAQGILTVAEARARQVAFWGCYLSNLLWSFHLGRPFSLDDSEVTVPKPDPKTLPSNPTWQPYSIPSLQFVPGAMQHDASQLPDITPQIFHHWIFLCQNIAVVGHALYSYTSISKPALQELCEETTTELFHWKDSLPPHLQIDTSDTATVKLPQLLMLHMEYHHLQIFLHRPWTSSQLQPQPLQGAGVHHARHVCATSATEIARLLRIYENQYTFRFINVEIIRILSSAALILIFATVPLPHREIDVEMTGYLNTCFRALEDLGGRYDSAKETRCTLLAIQRRWNDLYGRNTGQKRGPSTRGSASQGKRVRGTPL</sequence>
<dbReference type="InterPro" id="IPR000873">
    <property type="entry name" value="AMP-dep_synth/lig_dom"/>
</dbReference>
<evidence type="ECO:0000256" key="4">
    <source>
        <dbReference type="ARBA" id="ARBA00023125"/>
    </source>
</evidence>
<dbReference type="Pfam" id="PF04082">
    <property type="entry name" value="Fungal_trans"/>
    <property type="match status" value="1"/>
</dbReference>
<comment type="caution">
    <text evidence="9">The sequence shown here is derived from an EMBL/GenBank/DDBJ whole genome shotgun (WGS) entry which is preliminary data.</text>
</comment>
<dbReference type="Gene3D" id="3.30.300.30">
    <property type="match status" value="1"/>
</dbReference>
<feature type="compositionally biased region" description="Polar residues" evidence="7">
    <location>
        <begin position="714"/>
        <end position="723"/>
    </location>
</feature>
<evidence type="ECO:0000313" key="10">
    <source>
        <dbReference type="Proteomes" id="UP001341245"/>
    </source>
</evidence>
<evidence type="ECO:0000256" key="7">
    <source>
        <dbReference type="SAM" id="MobiDB-lite"/>
    </source>
</evidence>
<feature type="compositionally biased region" description="Polar residues" evidence="7">
    <location>
        <begin position="594"/>
        <end position="609"/>
    </location>
</feature>
<dbReference type="Gene3D" id="3.40.50.12780">
    <property type="entry name" value="N-terminal domain of ligase-like"/>
    <property type="match status" value="1"/>
</dbReference>